<keyword evidence="2" id="KW-0347">Helicase</keyword>
<dbReference type="Proteomes" id="UP000078597">
    <property type="component" value="Unassembled WGS sequence"/>
</dbReference>
<dbReference type="VEuPathDB" id="PlasmoDB:PmUG01_05026100"/>
<evidence type="ECO:0000313" key="3">
    <source>
        <dbReference type="Proteomes" id="UP000078597"/>
    </source>
</evidence>
<accession>A0A1A8VT58</accession>
<organism evidence="2 3">
    <name type="scientific">Plasmodium malariae</name>
    <dbReference type="NCBI Taxonomy" id="5858"/>
    <lineage>
        <taxon>Eukaryota</taxon>
        <taxon>Sar</taxon>
        <taxon>Alveolata</taxon>
        <taxon>Apicomplexa</taxon>
        <taxon>Aconoidasida</taxon>
        <taxon>Haemosporida</taxon>
        <taxon>Plasmodiidae</taxon>
        <taxon>Plasmodium</taxon>
        <taxon>Plasmodium (Plasmodium)</taxon>
    </lineage>
</organism>
<keyword evidence="2" id="KW-0547">Nucleotide-binding</keyword>
<proteinExistence type="predicted"/>
<name>A0A1A8VT58_PLAMA</name>
<gene>
    <name evidence="2" type="ORF">PMALA_004770</name>
</gene>
<dbReference type="EMBL" id="FLQW01000257">
    <property type="protein sequence ID" value="SBS82871.1"/>
    <property type="molecule type" value="Genomic_DNA"/>
</dbReference>
<evidence type="ECO:0000313" key="2">
    <source>
        <dbReference type="EMBL" id="SBS82871.1"/>
    </source>
</evidence>
<dbReference type="GO" id="GO:0004386">
    <property type="term" value="F:helicase activity"/>
    <property type="evidence" value="ECO:0007669"/>
    <property type="project" value="UniProtKB-KW"/>
</dbReference>
<protein>
    <submittedName>
        <fullName evidence="2">Helicase</fullName>
    </submittedName>
</protein>
<keyword evidence="2" id="KW-0067">ATP-binding</keyword>
<keyword evidence="2" id="KW-0378">Hydrolase</keyword>
<evidence type="ECO:0000256" key="1">
    <source>
        <dbReference type="SAM" id="Coils"/>
    </source>
</evidence>
<sequence length="89" mass="10770">MNNMAHDIIMQTKPYKLGIEDIQNLGSLYFFENNKKIEKYNEEINLLKQQLNDLNEKMGKCGYIHKIVEPAKFPEYTFWYYELKEMVQQ</sequence>
<dbReference type="AlphaFoldDB" id="A0A1A8VT58"/>
<reference evidence="3" key="1">
    <citation type="submission" date="2016-05" db="EMBL/GenBank/DDBJ databases">
        <authorList>
            <person name="Naeem Raeece"/>
        </authorList>
    </citation>
    <scope>NUCLEOTIDE SEQUENCE [LARGE SCALE GENOMIC DNA]</scope>
</reference>
<keyword evidence="1" id="KW-0175">Coiled coil</keyword>
<feature type="coiled-coil region" evidence="1">
    <location>
        <begin position="30"/>
        <end position="57"/>
    </location>
</feature>